<dbReference type="EMBL" id="CP059066">
    <property type="protein sequence ID" value="QSQ09391.1"/>
    <property type="molecule type" value="Genomic_DNA"/>
</dbReference>
<dbReference type="KEGG" id="kme:H0A61_01754"/>
<dbReference type="SUPFAM" id="SSF54523">
    <property type="entry name" value="Pili subunits"/>
    <property type="match status" value="1"/>
</dbReference>
<evidence type="ECO:0000256" key="7">
    <source>
        <dbReference type="ARBA" id="ARBA00023136"/>
    </source>
</evidence>
<dbReference type="GO" id="GO:0015627">
    <property type="term" value="C:type II protein secretion system complex"/>
    <property type="evidence" value="ECO:0007669"/>
    <property type="project" value="InterPro"/>
</dbReference>
<feature type="transmembrane region" description="Helical" evidence="8">
    <location>
        <begin position="20"/>
        <end position="45"/>
    </location>
</feature>
<evidence type="ECO:0000313" key="11">
    <source>
        <dbReference type="Proteomes" id="UP000662904"/>
    </source>
</evidence>
<keyword evidence="2" id="KW-1003">Cell membrane</keyword>
<organism evidence="10 11">
    <name type="scientific">Koleobacter methoxysyntrophicus</name>
    <dbReference type="NCBI Taxonomy" id="2751313"/>
    <lineage>
        <taxon>Bacteria</taxon>
        <taxon>Bacillati</taxon>
        <taxon>Bacillota</taxon>
        <taxon>Clostridia</taxon>
        <taxon>Koleobacterales</taxon>
        <taxon>Koleobacteraceae</taxon>
        <taxon>Koleobacter</taxon>
    </lineage>
</organism>
<keyword evidence="6 8" id="KW-1133">Transmembrane helix</keyword>
<dbReference type="PIRSF" id="PIRSF021292">
    <property type="entry name" value="Competence_ComGD"/>
    <property type="match status" value="1"/>
</dbReference>
<accession>A0A8A0RLW6</accession>
<dbReference type="Gene3D" id="3.30.700.10">
    <property type="entry name" value="Glycoprotein, Type 4 Pilin"/>
    <property type="match status" value="1"/>
</dbReference>
<keyword evidence="11" id="KW-1185">Reference proteome</keyword>
<evidence type="ECO:0000256" key="8">
    <source>
        <dbReference type="SAM" id="Phobius"/>
    </source>
</evidence>
<dbReference type="GO" id="GO:0015628">
    <property type="term" value="P:protein secretion by the type II secretion system"/>
    <property type="evidence" value="ECO:0007669"/>
    <property type="project" value="InterPro"/>
</dbReference>
<evidence type="ECO:0000259" key="9">
    <source>
        <dbReference type="Pfam" id="PF12019"/>
    </source>
</evidence>
<keyword evidence="3" id="KW-0488">Methylation</keyword>
<reference evidence="10" key="1">
    <citation type="submission" date="2020-07" db="EMBL/GenBank/DDBJ databases">
        <title>Koleobacter methoxysyntrophicus gen. nov., sp. nov., a novel anaerobic bacterium isolated from deep subsurface oil field and proposal of Koleobacterales ord. nov. in the phylum Firmicutes.</title>
        <authorList>
            <person name="Sakamoto S."/>
            <person name="Tamaki H."/>
        </authorList>
    </citation>
    <scope>NUCLEOTIDE SEQUENCE</scope>
    <source>
        <strain evidence="10">NRmbB1</strain>
    </source>
</reference>
<dbReference type="InterPro" id="IPR045584">
    <property type="entry name" value="Pilin-like"/>
</dbReference>
<dbReference type="InterPro" id="IPR012902">
    <property type="entry name" value="N_methyl_site"/>
</dbReference>
<keyword evidence="4" id="KW-0997">Cell inner membrane</keyword>
<dbReference type="InterPro" id="IPR022346">
    <property type="entry name" value="T2SS_GspH"/>
</dbReference>
<dbReference type="AlphaFoldDB" id="A0A8A0RLW6"/>
<evidence type="ECO:0000256" key="4">
    <source>
        <dbReference type="ARBA" id="ARBA00022519"/>
    </source>
</evidence>
<dbReference type="Pfam" id="PF12019">
    <property type="entry name" value="GspH"/>
    <property type="match status" value="1"/>
</dbReference>
<dbReference type="NCBIfam" id="TIGR02532">
    <property type="entry name" value="IV_pilin_GFxxxE"/>
    <property type="match status" value="1"/>
</dbReference>
<dbReference type="GO" id="GO:0030420">
    <property type="term" value="P:establishment of competence for transformation"/>
    <property type="evidence" value="ECO:0007669"/>
    <property type="project" value="InterPro"/>
</dbReference>
<evidence type="ECO:0000256" key="2">
    <source>
        <dbReference type="ARBA" id="ARBA00022475"/>
    </source>
</evidence>
<keyword evidence="5 8" id="KW-0812">Transmembrane</keyword>
<dbReference type="Proteomes" id="UP000662904">
    <property type="component" value="Chromosome"/>
</dbReference>
<dbReference type="InterPro" id="IPR016785">
    <property type="entry name" value="ComGD"/>
</dbReference>
<protein>
    <recommendedName>
        <fullName evidence="9">General secretion pathway GspH domain-containing protein</fullName>
    </recommendedName>
</protein>
<gene>
    <name evidence="10" type="ORF">H0A61_01754</name>
</gene>
<evidence type="ECO:0000256" key="5">
    <source>
        <dbReference type="ARBA" id="ARBA00022692"/>
    </source>
</evidence>
<feature type="domain" description="General secretion pathway GspH" evidence="9">
    <location>
        <begin position="57"/>
        <end position="151"/>
    </location>
</feature>
<evidence type="ECO:0000256" key="1">
    <source>
        <dbReference type="ARBA" id="ARBA00004377"/>
    </source>
</evidence>
<sequence length="165" mass="18178">MVPGLFSDVKSYGSNMKTQPGFTLIELVLTICILGFLVSIVIPNFKGTLEDYRLRNAAMEIASEIRLIQQRAISEGDIFKIIFDLNNRDRYHVARGTRILKTAYLPDGVILEGTSLGGGHQMVFTESGAPIPAGSITLKNKRGERRYVIVAVATGRVRISKNPPD</sequence>
<name>A0A8A0RLW6_9FIRM</name>
<dbReference type="GO" id="GO:0005886">
    <property type="term" value="C:plasma membrane"/>
    <property type="evidence" value="ECO:0007669"/>
    <property type="project" value="UniProtKB-SubCell"/>
</dbReference>
<evidence type="ECO:0000256" key="3">
    <source>
        <dbReference type="ARBA" id="ARBA00022481"/>
    </source>
</evidence>
<comment type="subcellular location">
    <subcellularLocation>
        <location evidence="1">Cell inner membrane</location>
        <topology evidence="1">Single-pass membrane protein</topology>
    </subcellularLocation>
</comment>
<proteinExistence type="predicted"/>
<evidence type="ECO:0000256" key="6">
    <source>
        <dbReference type="ARBA" id="ARBA00022989"/>
    </source>
</evidence>
<keyword evidence="7 8" id="KW-0472">Membrane</keyword>
<evidence type="ECO:0000313" key="10">
    <source>
        <dbReference type="EMBL" id="QSQ09391.1"/>
    </source>
</evidence>
<dbReference type="RefSeq" id="WP_206706750.1">
    <property type="nucleotide sequence ID" value="NZ_CP059066.1"/>
</dbReference>
<dbReference type="Pfam" id="PF07963">
    <property type="entry name" value="N_methyl"/>
    <property type="match status" value="1"/>
</dbReference>